<organism evidence="1 2">
    <name type="scientific">Burkholderia thailandensis</name>
    <dbReference type="NCBI Taxonomy" id="57975"/>
    <lineage>
        <taxon>Bacteria</taxon>
        <taxon>Pseudomonadati</taxon>
        <taxon>Pseudomonadota</taxon>
        <taxon>Betaproteobacteria</taxon>
        <taxon>Burkholderiales</taxon>
        <taxon>Burkholderiaceae</taxon>
        <taxon>Burkholderia</taxon>
        <taxon>pseudomallei group</taxon>
    </lineage>
</organism>
<dbReference type="KEGG" id="btha:DR62_4520"/>
<gene>
    <name evidence="1" type="ORF">C7S16_5153</name>
</gene>
<proteinExistence type="predicted"/>
<dbReference type="AlphaFoldDB" id="A0AAW9CZW2"/>
<protein>
    <recommendedName>
        <fullName evidence="3">Gp38</fullName>
    </recommendedName>
</protein>
<evidence type="ECO:0008006" key="3">
    <source>
        <dbReference type="Google" id="ProtNLM"/>
    </source>
</evidence>
<name>A0AAW9CZW2_BURTH</name>
<evidence type="ECO:0000313" key="2">
    <source>
        <dbReference type="Proteomes" id="UP001272137"/>
    </source>
</evidence>
<comment type="caution">
    <text evidence="1">The sequence shown here is derived from an EMBL/GenBank/DDBJ whole genome shotgun (WGS) entry which is preliminary data.</text>
</comment>
<accession>A0AAW9CZW2</accession>
<reference evidence="1" key="1">
    <citation type="submission" date="2018-08" db="EMBL/GenBank/DDBJ databases">
        <title>Identification of Burkholderia cepacia strains that express a Burkholderia pseudomallei-like capsular polysaccharide.</title>
        <authorList>
            <person name="Burtnick M.N."/>
            <person name="Vongsouvath M."/>
            <person name="Newton P."/>
            <person name="Wuthiekanun V."/>
            <person name="Limmathurotsakul D."/>
            <person name="Brett P.J."/>
            <person name="Chantratita N."/>
            <person name="Dance D.A."/>
        </authorList>
    </citation>
    <scope>NUCLEOTIDE SEQUENCE</scope>
    <source>
        <strain evidence="1">SBXCC001</strain>
    </source>
</reference>
<dbReference type="Proteomes" id="UP001272137">
    <property type="component" value="Unassembled WGS sequence"/>
</dbReference>
<dbReference type="EMBL" id="QXCT01000001">
    <property type="protein sequence ID" value="MDW9253241.1"/>
    <property type="molecule type" value="Genomic_DNA"/>
</dbReference>
<evidence type="ECO:0000313" key="1">
    <source>
        <dbReference type="EMBL" id="MDW9253241.1"/>
    </source>
</evidence>
<sequence length="591" mass="63804">MNVTKKSTDASTEVQRVTTATLTDEQRRLIERAEERLRGRGSEDAVAANGLLEVLIAHPARAAADGASAVIAELASMTRMFHAACHDLGLINEALGLDPDDGGAAPILAAIGELKTRTVSPVEQHEAAPADVTLPYENALHELIRKIMPDLDSGDILADAQTAISAVACRTMTDAQIDATWANLDARGSSLYEPHQWEVEMRRRFARAIIAATPAPAQTEPPAADERATLSLNPLQLRWIKDNVRDAYDTGYNDARRNSAVSGDSAPGYRGREIEKAKGDELAAALERAARASSPNAADERAAEAREDHECVYENGDGICRECAELAKRPKPFGYARAIDYRITGQEPEDHELCSADAPGAFAIYRASSPNAAGAPSGATPAGYVLVPIEPTPEMCLAMREAVGAGWEDSLVWAGGVAAAPQPPAPASAPDEEAFVVKRLSESLADVYTTLIGDDKVDVDDNLNAIQRVERAAQVLRLELELYRAQASAPVVLTDSARDVLAERRRQIEREGWTPARDDQYRDHELSCAAGCYAMYTLAYPAGDPPPAWPWAADWWKPTTHRRNLVKAGALILAEIERLDRSAARPQGSQS</sequence>
<dbReference type="RefSeq" id="WP_019254604.1">
    <property type="nucleotide sequence ID" value="NZ_CP008915.2"/>
</dbReference>